<sequence length="342" mass="37340">MKAVESGSRRIVLLGVIGFLFVRASAASASAASGASRSCEFPAVFNFGDSNSDTGGLSATFGPALEPTGESFWGHPAGRFHARGRLHVDRMLDPRNGTEWTVATSEAFFPSRELALVDKISRKPWITIYTSMLTSTPSAPTSVTARTSPPPAPPSVAQTRPSSKVAPVLSPWTCSSSSSRSSTPDPNSSHTRMNEREGGVFRDLLPKAEVFSRALYTFDIGQNDLTHCYFNGMSSDEVIANVPHILDHFTATVKQGVYGLGGRYLWIHNTGPFGCLAYVIERVPHEESEIDKAGCVIPFNRVARYFNDKLKEALVRLRKELHGSVITYVDVSTHKTCQEVWI</sequence>
<evidence type="ECO:0000256" key="3">
    <source>
        <dbReference type="SAM" id="MobiDB-lite"/>
    </source>
</evidence>
<keyword evidence="2" id="KW-0325">Glycoprotein</keyword>
<dbReference type="InterPro" id="IPR036514">
    <property type="entry name" value="SGNH_hydro_sf"/>
</dbReference>
<dbReference type="PANTHER" id="PTHR22835:SF588">
    <property type="entry name" value="ALPHA-L-FUCOSIDASE 3"/>
    <property type="match status" value="1"/>
</dbReference>
<feature type="compositionally biased region" description="Low complexity" evidence="3">
    <location>
        <begin position="136"/>
        <end position="147"/>
    </location>
</feature>
<proteinExistence type="inferred from homology"/>
<evidence type="ECO:0000256" key="1">
    <source>
        <dbReference type="ARBA" id="ARBA00008668"/>
    </source>
</evidence>
<dbReference type="Gene3D" id="3.40.50.1110">
    <property type="entry name" value="SGNH hydrolase"/>
    <property type="match status" value="2"/>
</dbReference>
<feature type="region of interest" description="Disordered" evidence="3">
    <location>
        <begin position="136"/>
        <end position="198"/>
    </location>
</feature>
<accession>A0AAV7ED69</accession>
<dbReference type="InterPro" id="IPR001087">
    <property type="entry name" value="GDSL"/>
</dbReference>
<organism evidence="5 6">
    <name type="scientific">Aristolochia fimbriata</name>
    <name type="common">White veined hardy Dutchman's pipe vine</name>
    <dbReference type="NCBI Taxonomy" id="158543"/>
    <lineage>
        <taxon>Eukaryota</taxon>
        <taxon>Viridiplantae</taxon>
        <taxon>Streptophyta</taxon>
        <taxon>Embryophyta</taxon>
        <taxon>Tracheophyta</taxon>
        <taxon>Spermatophyta</taxon>
        <taxon>Magnoliopsida</taxon>
        <taxon>Magnoliidae</taxon>
        <taxon>Piperales</taxon>
        <taxon>Aristolochiaceae</taxon>
        <taxon>Aristolochia</taxon>
    </lineage>
</organism>
<dbReference type="PANTHER" id="PTHR22835">
    <property type="entry name" value="ZINC FINGER FYVE DOMAIN CONTAINING PROTEIN"/>
    <property type="match status" value="1"/>
</dbReference>
<gene>
    <name evidence="5" type="ORF">H6P81_012908</name>
</gene>
<dbReference type="Proteomes" id="UP000825729">
    <property type="component" value="Unassembled WGS sequence"/>
</dbReference>
<dbReference type="AlphaFoldDB" id="A0AAV7ED69"/>
<feature type="signal peptide" evidence="4">
    <location>
        <begin position="1"/>
        <end position="26"/>
    </location>
</feature>
<comment type="caution">
    <text evidence="5">The sequence shown here is derived from an EMBL/GenBank/DDBJ whole genome shotgun (WGS) entry which is preliminary data.</text>
</comment>
<protein>
    <recommendedName>
        <fullName evidence="7">GDSL esterase/lipase</fullName>
    </recommendedName>
</protein>
<dbReference type="Pfam" id="PF00657">
    <property type="entry name" value="Lipase_GDSL"/>
    <property type="match status" value="1"/>
</dbReference>
<dbReference type="GO" id="GO:0016788">
    <property type="term" value="F:hydrolase activity, acting on ester bonds"/>
    <property type="evidence" value="ECO:0007669"/>
    <property type="project" value="InterPro"/>
</dbReference>
<comment type="similarity">
    <text evidence="1">Belongs to the 'GDSL' lipolytic enzyme family.</text>
</comment>
<reference evidence="5 6" key="1">
    <citation type="submission" date="2021-07" db="EMBL/GenBank/DDBJ databases">
        <title>The Aristolochia fimbriata genome: insights into angiosperm evolution, floral development and chemical biosynthesis.</title>
        <authorList>
            <person name="Jiao Y."/>
        </authorList>
    </citation>
    <scope>NUCLEOTIDE SEQUENCE [LARGE SCALE GENOMIC DNA]</scope>
    <source>
        <strain evidence="5">IBCAS-2021</strain>
        <tissue evidence="5">Leaf</tissue>
    </source>
</reference>
<name>A0AAV7ED69_ARIFI</name>
<evidence type="ECO:0000313" key="5">
    <source>
        <dbReference type="EMBL" id="KAG9446780.1"/>
    </source>
</evidence>
<evidence type="ECO:0008006" key="7">
    <source>
        <dbReference type="Google" id="ProtNLM"/>
    </source>
</evidence>
<keyword evidence="6" id="KW-1185">Reference proteome</keyword>
<dbReference type="EMBL" id="JAINDJ010000005">
    <property type="protein sequence ID" value="KAG9446780.1"/>
    <property type="molecule type" value="Genomic_DNA"/>
</dbReference>
<evidence type="ECO:0000313" key="6">
    <source>
        <dbReference type="Proteomes" id="UP000825729"/>
    </source>
</evidence>
<feature type="compositionally biased region" description="Low complexity" evidence="3">
    <location>
        <begin position="170"/>
        <end position="189"/>
    </location>
</feature>
<evidence type="ECO:0000256" key="4">
    <source>
        <dbReference type="SAM" id="SignalP"/>
    </source>
</evidence>
<feature type="chain" id="PRO_5043507512" description="GDSL esterase/lipase" evidence="4">
    <location>
        <begin position="27"/>
        <end position="342"/>
    </location>
</feature>
<keyword evidence="4" id="KW-0732">Signal</keyword>
<evidence type="ECO:0000256" key="2">
    <source>
        <dbReference type="ARBA" id="ARBA00023180"/>
    </source>
</evidence>